<reference evidence="2 3" key="1">
    <citation type="submission" date="2022-06" db="EMBL/GenBank/DDBJ databases">
        <title>Dynamics of rice microbiomes reveals core vertical transmitted seed endophytes.</title>
        <authorList>
            <person name="Liao K."/>
            <person name="Zhang X."/>
        </authorList>
    </citation>
    <scope>NUCLEOTIDE SEQUENCE [LARGE SCALE GENOMIC DNA]</scope>
    <source>
        <strain evidence="2 3">YT10-10-1</strain>
    </source>
</reference>
<dbReference type="Pfam" id="PF01764">
    <property type="entry name" value="Lipase_3"/>
    <property type="match status" value="1"/>
</dbReference>
<dbReference type="Proteomes" id="UP001320843">
    <property type="component" value="Unassembled WGS sequence"/>
</dbReference>
<name>A0ABT3E1Z6_9XANT</name>
<evidence type="ECO:0000313" key="3">
    <source>
        <dbReference type="Proteomes" id="UP001320843"/>
    </source>
</evidence>
<feature type="domain" description="Fungal lipase-type" evidence="1">
    <location>
        <begin position="165"/>
        <end position="262"/>
    </location>
</feature>
<dbReference type="SUPFAM" id="SSF53474">
    <property type="entry name" value="alpha/beta-Hydrolases"/>
    <property type="match status" value="1"/>
</dbReference>
<evidence type="ECO:0000313" key="2">
    <source>
        <dbReference type="EMBL" id="MCW0401791.1"/>
    </source>
</evidence>
<keyword evidence="3" id="KW-1185">Reference proteome</keyword>
<protein>
    <recommendedName>
        <fullName evidence="1">Fungal lipase-type domain-containing protein</fullName>
    </recommendedName>
</protein>
<gene>
    <name evidence="2" type="ORF">NB700_004347</name>
</gene>
<dbReference type="EMBL" id="JANFWR010000079">
    <property type="protein sequence ID" value="MCW0401791.1"/>
    <property type="molecule type" value="Genomic_DNA"/>
</dbReference>
<comment type="caution">
    <text evidence="2">The sequence shown here is derived from an EMBL/GenBank/DDBJ whole genome shotgun (WGS) entry which is preliminary data.</text>
</comment>
<dbReference type="InterPro" id="IPR002921">
    <property type="entry name" value="Fungal_lipase-type"/>
</dbReference>
<evidence type="ECO:0000259" key="1">
    <source>
        <dbReference type="Pfam" id="PF01764"/>
    </source>
</evidence>
<accession>A0ABT3E1Z6</accession>
<dbReference type="InterPro" id="IPR029058">
    <property type="entry name" value="AB_hydrolase_fold"/>
</dbReference>
<sequence length="383" mass="41381">MQYDQYQTVFALSSLANWVSFRFGSAEQLQKDYQKTILATLASPVAQQTIGNWELVWGPQVWQADGSKVSDNAMYVAKSSNLGSLAGDVYVVAIAATNPISHYDWYMEDFGVNQVVDFSNYDPTAHTEPVPLSSPTETNTVISLGTALGVWRLLNMASPSSVESQGDTLATFLKNVASSGATVIFAGHSLGGALSPTVATWLKSNHWLDGSKAVYCYPTAGATPGNAAFAELFNTTLPPTTGDGYRVWNRDVWNSYDVVPHAWDTGMLAQISTLYGNKPIPLIDEEVKKAIANAELSKISYKQIPNQELLGTPGAVPTTALGFMIEAKNQHTKAYASLIAPHIKPVLPQPQELLTLEMDEDAELYALLLRLQAKSGASALAQS</sequence>
<proteinExistence type="predicted"/>
<dbReference type="RefSeq" id="WP_267082667.1">
    <property type="nucleotide sequence ID" value="NZ_CP099530.1"/>
</dbReference>
<organism evidence="2 3">
    <name type="scientific">Xanthomonas sacchari</name>
    <dbReference type="NCBI Taxonomy" id="56458"/>
    <lineage>
        <taxon>Bacteria</taxon>
        <taxon>Pseudomonadati</taxon>
        <taxon>Pseudomonadota</taxon>
        <taxon>Gammaproteobacteria</taxon>
        <taxon>Lysobacterales</taxon>
        <taxon>Lysobacteraceae</taxon>
        <taxon>Xanthomonas</taxon>
    </lineage>
</organism>
<dbReference type="Gene3D" id="3.40.50.1820">
    <property type="entry name" value="alpha/beta hydrolase"/>
    <property type="match status" value="1"/>
</dbReference>